<dbReference type="InterPro" id="IPR005662">
    <property type="entry name" value="GTPase_Era-like"/>
</dbReference>
<evidence type="ECO:0000256" key="1">
    <source>
        <dbReference type="SAM" id="MobiDB-lite"/>
    </source>
</evidence>
<dbReference type="PANTHER" id="PTHR42698">
    <property type="entry name" value="GTPASE ERA"/>
    <property type="match status" value="1"/>
</dbReference>
<protein>
    <submittedName>
        <fullName evidence="3">Dynamin family protein</fullName>
    </submittedName>
</protein>
<dbReference type="Pfam" id="PF00350">
    <property type="entry name" value="Dynamin_N"/>
    <property type="match status" value="1"/>
</dbReference>
<keyword evidence="4" id="KW-1185">Reference proteome</keyword>
<feature type="compositionally biased region" description="Polar residues" evidence="1">
    <location>
        <begin position="1"/>
        <end position="14"/>
    </location>
</feature>
<reference evidence="3 4" key="1">
    <citation type="submission" date="2021-05" db="EMBL/GenBank/DDBJ databases">
        <title>Novel species in genus Cellulomonas.</title>
        <authorList>
            <person name="Zhang G."/>
        </authorList>
    </citation>
    <scope>NUCLEOTIDE SEQUENCE [LARGE SCALE GENOMIC DNA]</scope>
    <source>
        <strain evidence="4">zg-ZUI157</strain>
    </source>
</reference>
<dbReference type="InterPro" id="IPR045063">
    <property type="entry name" value="Dynamin_N"/>
</dbReference>
<accession>A0ABX8GMI0</accession>
<gene>
    <name evidence="3" type="ORF">KKR89_06600</name>
</gene>
<name>A0ABX8GMI0_9CELL</name>
<dbReference type="SUPFAM" id="SSF52540">
    <property type="entry name" value="P-loop containing nucleoside triphosphate hydrolases"/>
    <property type="match status" value="1"/>
</dbReference>
<feature type="region of interest" description="Disordered" evidence="1">
    <location>
        <begin position="1"/>
        <end position="21"/>
    </location>
</feature>
<evidence type="ECO:0000313" key="3">
    <source>
        <dbReference type="EMBL" id="QWC17250.1"/>
    </source>
</evidence>
<dbReference type="PANTHER" id="PTHR42698:SF1">
    <property type="entry name" value="GTPASE ERA, MITOCHONDRIAL"/>
    <property type="match status" value="1"/>
</dbReference>
<feature type="domain" description="Dynamin N-terminal" evidence="2">
    <location>
        <begin position="93"/>
        <end position="133"/>
    </location>
</feature>
<dbReference type="Proteomes" id="UP000679335">
    <property type="component" value="Chromosome"/>
</dbReference>
<organism evidence="3 4">
    <name type="scientific">Cellulomonas dongxiuzhuiae</name>
    <dbReference type="NCBI Taxonomy" id="2819979"/>
    <lineage>
        <taxon>Bacteria</taxon>
        <taxon>Bacillati</taxon>
        <taxon>Actinomycetota</taxon>
        <taxon>Actinomycetes</taxon>
        <taxon>Micrococcales</taxon>
        <taxon>Cellulomonadaceae</taxon>
        <taxon>Cellulomonas</taxon>
    </lineage>
</organism>
<sequence length="566" mass="58736">MSAQPGTVPAQSSVPAPGDFGEPSVAHHVLARPLAQTSLLDAVRDLRRDVEATTFPLEIVGVEEARASRARLVDQLDEHLVPRLTELSAPAVVVVAGSTGAGKSTLVNSLVGREVSAAGVLRPTTREPVLVHHPLDADLLSHHPVLDEVQAVAADTVPRGIAILDAPDLDSVLDSNRDTAHRLLEAADLWLFVTTASRYGDALPWRVLRSAVERSTSVAMVLNRVPAASLPTVRGDLLDRLRAHGLAGAPLFVIPDVGPHSGPLTTAVVAPVLRWLNMLAGPDRARTVVARTLRGALAALRLWVDELAEAVQDQADAAARIARTLDGATTAPGDAAAETIRAGAVADGAVRARWAELVAKGAPFARLVRRSGRVRGSGRTGRARGAAVAPLMSDLTASTTSVLTAVGLRGSAALRAALTGPSAPPGGSSVLARWPDGEASRVAAAERAARAWTGEGARLVRVVLAGSGADARRRAQVGKAVGEDALAAMVLAAAAGVDEAAQAVRTLLGDAGDDVVSALREDLVRRARAQVDLERTIADRTLDDPDLAADASSRLRLRLAVLKGLT</sequence>
<dbReference type="CDD" id="cd00882">
    <property type="entry name" value="Ras_like_GTPase"/>
    <property type="match status" value="1"/>
</dbReference>
<evidence type="ECO:0000313" key="4">
    <source>
        <dbReference type="Proteomes" id="UP000679335"/>
    </source>
</evidence>
<dbReference type="Gene3D" id="3.40.50.300">
    <property type="entry name" value="P-loop containing nucleotide triphosphate hydrolases"/>
    <property type="match status" value="1"/>
</dbReference>
<evidence type="ECO:0000259" key="2">
    <source>
        <dbReference type="Pfam" id="PF00350"/>
    </source>
</evidence>
<proteinExistence type="predicted"/>
<dbReference type="EMBL" id="CP076023">
    <property type="protein sequence ID" value="QWC17250.1"/>
    <property type="molecule type" value="Genomic_DNA"/>
</dbReference>
<dbReference type="InterPro" id="IPR027417">
    <property type="entry name" value="P-loop_NTPase"/>
</dbReference>